<protein>
    <recommendedName>
        <fullName evidence="2 5">Cell shape-determining protein MreC</fullName>
    </recommendedName>
    <alternativeName>
        <fullName evidence="4 5">Cell shape protein MreC</fullName>
    </alternativeName>
</protein>
<feature type="domain" description="Rod shape-determining protein MreC beta-barrel core" evidence="6">
    <location>
        <begin position="108"/>
        <end position="254"/>
    </location>
</feature>
<gene>
    <name evidence="7" type="ORF">SAMN03080599_00658</name>
</gene>
<dbReference type="EMBL" id="FMWL01000002">
    <property type="protein sequence ID" value="SCZ77211.1"/>
    <property type="molecule type" value="Genomic_DNA"/>
</dbReference>
<dbReference type="PANTHER" id="PTHR34138">
    <property type="entry name" value="CELL SHAPE-DETERMINING PROTEIN MREC"/>
    <property type="match status" value="1"/>
</dbReference>
<dbReference type="GO" id="GO:0005886">
    <property type="term" value="C:plasma membrane"/>
    <property type="evidence" value="ECO:0007669"/>
    <property type="project" value="TreeGrafter"/>
</dbReference>
<dbReference type="InterPro" id="IPR042177">
    <property type="entry name" value="Cell/Rod_1"/>
</dbReference>
<keyword evidence="8" id="KW-1185">Reference proteome</keyword>
<dbReference type="InterPro" id="IPR055342">
    <property type="entry name" value="MreC_beta-barrel_core"/>
</dbReference>
<evidence type="ECO:0000256" key="4">
    <source>
        <dbReference type="ARBA" id="ARBA00032089"/>
    </source>
</evidence>
<evidence type="ECO:0000256" key="1">
    <source>
        <dbReference type="ARBA" id="ARBA00009369"/>
    </source>
</evidence>
<accession>A0A1G5RUT6</accession>
<keyword evidence="3 5" id="KW-0133">Cell shape</keyword>
<dbReference type="GO" id="GO:0008360">
    <property type="term" value="P:regulation of cell shape"/>
    <property type="evidence" value="ECO:0007669"/>
    <property type="project" value="UniProtKB-KW"/>
</dbReference>
<reference evidence="7 8" key="1">
    <citation type="submission" date="2016-10" db="EMBL/GenBank/DDBJ databases">
        <authorList>
            <person name="de Groot N.N."/>
        </authorList>
    </citation>
    <scope>NUCLEOTIDE SEQUENCE [LARGE SCALE GENOMIC DNA]</scope>
    <source>
        <strain evidence="7 8">DSM 2784</strain>
    </source>
</reference>
<evidence type="ECO:0000256" key="5">
    <source>
        <dbReference type="PIRNR" id="PIRNR038471"/>
    </source>
</evidence>
<dbReference type="Gene3D" id="2.40.10.340">
    <property type="entry name" value="Rod shape-determining protein MreC, domain 1"/>
    <property type="match status" value="1"/>
</dbReference>
<dbReference type="InterPro" id="IPR007221">
    <property type="entry name" value="MreC"/>
</dbReference>
<evidence type="ECO:0000256" key="2">
    <source>
        <dbReference type="ARBA" id="ARBA00013855"/>
    </source>
</evidence>
<evidence type="ECO:0000313" key="7">
    <source>
        <dbReference type="EMBL" id="SCZ77211.1"/>
    </source>
</evidence>
<dbReference type="STRING" id="1120920.SAMN03080599_00658"/>
<dbReference type="InterPro" id="IPR042175">
    <property type="entry name" value="Cell/Rod_MreC_2"/>
</dbReference>
<proteinExistence type="inferred from homology"/>
<dbReference type="Proteomes" id="UP000199208">
    <property type="component" value="Unassembled WGS sequence"/>
</dbReference>
<comment type="function">
    <text evidence="5">Involved in formation and maintenance of cell shape.</text>
</comment>
<dbReference type="AlphaFoldDB" id="A0A1G5RUT6"/>
<dbReference type="Pfam" id="PF04085">
    <property type="entry name" value="MreC"/>
    <property type="match status" value="1"/>
</dbReference>
<sequence length="276" mass="29796">MLLTFMGISAGGRSSVTGVENLVAEVVYPIQKFFYGINQSIGARIEPIAALYENARENEALKIEVDALRAQVVSLTLEQRELIELRELKSALNYVEAASIDNYVSASVLSKDPGNWYENFVIDAGSRDGVTKNSAVINGSGLVGMVYDVGTDWAKVVTLIDKRSTISFSSLGILSPYDGQIIGSTDYVLRGQIFDPTARISEGDLLVTSGLGLFPKGIVIGEIKERIENRDALLPEVVVQPFVDFQSIKKVTVIPAGAVGVDTEAELETEGEAESE</sequence>
<dbReference type="PANTHER" id="PTHR34138:SF1">
    <property type="entry name" value="CELL SHAPE-DETERMINING PROTEIN MREC"/>
    <property type="match status" value="1"/>
</dbReference>
<evidence type="ECO:0000256" key="3">
    <source>
        <dbReference type="ARBA" id="ARBA00022960"/>
    </source>
</evidence>
<evidence type="ECO:0000259" key="6">
    <source>
        <dbReference type="Pfam" id="PF04085"/>
    </source>
</evidence>
<comment type="similarity">
    <text evidence="1 5">Belongs to the MreC family.</text>
</comment>
<dbReference type="PIRSF" id="PIRSF038471">
    <property type="entry name" value="MreC"/>
    <property type="match status" value="1"/>
</dbReference>
<organism evidence="7 8">
    <name type="scientific">Acidaminobacter hydrogenoformans DSM 2784</name>
    <dbReference type="NCBI Taxonomy" id="1120920"/>
    <lineage>
        <taxon>Bacteria</taxon>
        <taxon>Bacillati</taxon>
        <taxon>Bacillota</taxon>
        <taxon>Clostridia</taxon>
        <taxon>Peptostreptococcales</taxon>
        <taxon>Acidaminobacteraceae</taxon>
        <taxon>Acidaminobacter</taxon>
    </lineage>
</organism>
<name>A0A1G5RUT6_9FIRM</name>
<evidence type="ECO:0000313" key="8">
    <source>
        <dbReference type="Proteomes" id="UP000199208"/>
    </source>
</evidence>
<dbReference type="Gene3D" id="2.40.10.350">
    <property type="entry name" value="Rod shape-determining protein MreC, domain 2"/>
    <property type="match status" value="1"/>
</dbReference>